<feature type="transmembrane region" description="Helical" evidence="1">
    <location>
        <begin position="184"/>
        <end position="204"/>
    </location>
</feature>
<feature type="non-terminal residue" evidence="2">
    <location>
        <position position="209"/>
    </location>
</feature>
<evidence type="ECO:0000256" key="1">
    <source>
        <dbReference type="SAM" id="Phobius"/>
    </source>
</evidence>
<evidence type="ECO:0000313" key="3">
    <source>
        <dbReference type="Proteomes" id="UP000228711"/>
    </source>
</evidence>
<keyword evidence="1" id="KW-1133">Transmembrane helix</keyword>
<dbReference type="EMBL" id="PEXV01000153">
    <property type="protein sequence ID" value="PIS41119.1"/>
    <property type="molecule type" value="Genomic_DNA"/>
</dbReference>
<feature type="transmembrane region" description="Helical" evidence="1">
    <location>
        <begin position="20"/>
        <end position="37"/>
    </location>
</feature>
<name>A0A2H0YS62_9BACT</name>
<feature type="transmembrane region" description="Helical" evidence="1">
    <location>
        <begin position="156"/>
        <end position="177"/>
    </location>
</feature>
<feature type="transmembrane region" description="Helical" evidence="1">
    <location>
        <begin position="43"/>
        <end position="62"/>
    </location>
</feature>
<dbReference type="AlphaFoldDB" id="A0A2H0YS62"/>
<keyword evidence="1" id="KW-0472">Membrane</keyword>
<keyword evidence="1" id="KW-0812">Transmembrane</keyword>
<proteinExistence type="predicted"/>
<comment type="caution">
    <text evidence="2">The sequence shown here is derived from an EMBL/GenBank/DDBJ whole genome shotgun (WGS) entry which is preliminary data.</text>
</comment>
<organism evidence="2 3">
    <name type="scientific">Candidatus Kerfeldbacteria bacterium CG08_land_8_20_14_0_20_42_7</name>
    <dbReference type="NCBI Taxonomy" id="2014245"/>
    <lineage>
        <taxon>Bacteria</taxon>
        <taxon>Candidatus Kerfeldiibacteriota</taxon>
    </lineage>
</organism>
<dbReference type="Proteomes" id="UP000228711">
    <property type="component" value="Unassembled WGS sequence"/>
</dbReference>
<evidence type="ECO:0000313" key="2">
    <source>
        <dbReference type="EMBL" id="PIS41119.1"/>
    </source>
</evidence>
<sequence>MLRMFQWLNKACHHTHAPQFIESFVLISCAVVFFSLGAHTSPVFIVLVSVLATAYLLVLFIVRSSHILMYKIVILSLLVLCMLVVPLFIQIYDRQFAPEYALTYHDGALQSEIAFSFFQEAKNPYSETYYNTELGQNEVYRFFMGTNILNPALEHYVYLPGTFLLGGLASLAENVLFGFSDERFLYLFVFVASTALLYNLLYAYRFGFV</sequence>
<gene>
    <name evidence="2" type="ORF">COT25_04795</name>
</gene>
<protein>
    <submittedName>
        <fullName evidence="2">Uncharacterized protein</fullName>
    </submittedName>
</protein>
<accession>A0A2H0YS62</accession>
<feature type="transmembrane region" description="Helical" evidence="1">
    <location>
        <begin position="69"/>
        <end position="92"/>
    </location>
</feature>
<reference evidence="3" key="1">
    <citation type="submission" date="2017-09" db="EMBL/GenBank/DDBJ databases">
        <title>Depth-based differentiation of microbial function through sediment-hosted aquifers and enrichment of novel symbionts in the deep terrestrial subsurface.</title>
        <authorList>
            <person name="Probst A.J."/>
            <person name="Ladd B."/>
            <person name="Jarett J.K."/>
            <person name="Geller-Mcgrath D.E."/>
            <person name="Sieber C.M.K."/>
            <person name="Emerson J.B."/>
            <person name="Anantharaman K."/>
            <person name="Thomas B.C."/>
            <person name="Malmstrom R."/>
            <person name="Stieglmeier M."/>
            <person name="Klingl A."/>
            <person name="Woyke T."/>
            <person name="Ryan C.M."/>
            <person name="Banfield J.F."/>
        </authorList>
    </citation>
    <scope>NUCLEOTIDE SEQUENCE [LARGE SCALE GENOMIC DNA]</scope>
</reference>